<proteinExistence type="predicted"/>
<reference evidence="2" key="1">
    <citation type="submission" date="2021-03" db="EMBL/GenBank/DDBJ databases">
        <title>Draft genome sequence of rust myrtle Austropuccinia psidii MF-1, a brazilian biotype.</title>
        <authorList>
            <person name="Quecine M.C."/>
            <person name="Pachon D.M.R."/>
            <person name="Bonatelli M.L."/>
            <person name="Correr F.H."/>
            <person name="Franceschini L.M."/>
            <person name="Leite T.F."/>
            <person name="Margarido G.R.A."/>
            <person name="Almeida C.A."/>
            <person name="Ferrarezi J.A."/>
            <person name="Labate C.A."/>
        </authorList>
    </citation>
    <scope>NUCLEOTIDE SEQUENCE</scope>
    <source>
        <strain evidence="2">MF-1</strain>
    </source>
</reference>
<accession>A0A9Q3EMH2</accession>
<feature type="compositionally biased region" description="Basic and acidic residues" evidence="1">
    <location>
        <begin position="49"/>
        <end position="62"/>
    </location>
</feature>
<name>A0A9Q3EMH2_9BASI</name>
<evidence type="ECO:0000313" key="2">
    <source>
        <dbReference type="EMBL" id="MBW0525870.1"/>
    </source>
</evidence>
<organism evidence="2 3">
    <name type="scientific">Austropuccinia psidii MF-1</name>
    <dbReference type="NCBI Taxonomy" id="1389203"/>
    <lineage>
        <taxon>Eukaryota</taxon>
        <taxon>Fungi</taxon>
        <taxon>Dikarya</taxon>
        <taxon>Basidiomycota</taxon>
        <taxon>Pucciniomycotina</taxon>
        <taxon>Pucciniomycetes</taxon>
        <taxon>Pucciniales</taxon>
        <taxon>Sphaerophragmiaceae</taxon>
        <taxon>Austropuccinia</taxon>
    </lineage>
</organism>
<feature type="region of interest" description="Disordered" evidence="1">
    <location>
        <begin position="49"/>
        <end position="68"/>
    </location>
</feature>
<protein>
    <submittedName>
        <fullName evidence="2">Uncharacterized protein</fullName>
    </submittedName>
</protein>
<dbReference type="AlphaFoldDB" id="A0A9Q3EMH2"/>
<sequence>MEHGKQEVQPSFKLEKTWGKQKEDMFQRDIFQIPYGKPQRFKCKQEIKNLRGEGGKNQRESNHNPIYRGEMELKRAYYDSFRLTRSRPAHLSSGFTPLRIQKSSGQESQFFTI</sequence>
<dbReference type="EMBL" id="AVOT02032152">
    <property type="protein sequence ID" value="MBW0525870.1"/>
    <property type="molecule type" value="Genomic_DNA"/>
</dbReference>
<evidence type="ECO:0000256" key="1">
    <source>
        <dbReference type="SAM" id="MobiDB-lite"/>
    </source>
</evidence>
<dbReference type="Proteomes" id="UP000765509">
    <property type="component" value="Unassembled WGS sequence"/>
</dbReference>
<evidence type="ECO:0000313" key="3">
    <source>
        <dbReference type="Proteomes" id="UP000765509"/>
    </source>
</evidence>
<comment type="caution">
    <text evidence="2">The sequence shown here is derived from an EMBL/GenBank/DDBJ whole genome shotgun (WGS) entry which is preliminary data.</text>
</comment>
<gene>
    <name evidence="2" type="ORF">O181_065585</name>
</gene>
<keyword evidence="3" id="KW-1185">Reference proteome</keyword>